<dbReference type="EMBL" id="KZ559117">
    <property type="protein sequence ID" value="PLB42448.1"/>
    <property type="molecule type" value="Genomic_DNA"/>
</dbReference>
<proteinExistence type="predicted"/>
<protein>
    <submittedName>
        <fullName evidence="1">Uncharacterized protein</fullName>
    </submittedName>
</protein>
<keyword evidence="2" id="KW-1185">Reference proteome</keyword>
<dbReference type="Proteomes" id="UP000234585">
    <property type="component" value="Unassembled WGS sequence"/>
</dbReference>
<organism evidence="1 2">
    <name type="scientific">Aspergillus candidus</name>
    <dbReference type="NCBI Taxonomy" id="41067"/>
    <lineage>
        <taxon>Eukaryota</taxon>
        <taxon>Fungi</taxon>
        <taxon>Dikarya</taxon>
        <taxon>Ascomycota</taxon>
        <taxon>Pezizomycotina</taxon>
        <taxon>Eurotiomycetes</taxon>
        <taxon>Eurotiomycetidae</taxon>
        <taxon>Eurotiales</taxon>
        <taxon>Aspergillaceae</taxon>
        <taxon>Aspergillus</taxon>
        <taxon>Aspergillus subgen. Circumdati</taxon>
    </lineage>
</organism>
<accession>A0A2I2FP98</accession>
<dbReference type="GeneID" id="36527524"/>
<evidence type="ECO:0000313" key="1">
    <source>
        <dbReference type="EMBL" id="PLB42448.1"/>
    </source>
</evidence>
<dbReference type="RefSeq" id="XP_024676460.1">
    <property type="nucleotide sequence ID" value="XM_024820364.1"/>
</dbReference>
<evidence type="ECO:0000313" key="2">
    <source>
        <dbReference type="Proteomes" id="UP000234585"/>
    </source>
</evidence>
<dbReference type="AlphaFoldDB" id="A0A2I2FP98"/>
<gene>
    <name evidence="1" type="ORF">BDW47DRAFT_97193</name>
</gene>
<reference evidence="1 2" key="1">
    <citation type="submission" date="2017-12" db="EMBL/GenBank/DDBJ databases">
        <authorList>
            <consortium name="DOE Joint Genome Institute"/>
            <person name="Haridas S."/>
            <person name="Kjaerbolling I."/>
            <person name="Vesth T.C."/>
            <person name="Frisvad J.C."/>
            <person name="Nybo J.L."/>
            <person name="Theobald S."/>
            <person name="Kuo A."/>
            <person name="Bowyer P."/>
            <person name="Matsuda Y."/>
            <person name="Mondo S."/>
            <person name="Lyhne E.K."/>
            <person name="Kogle M.E."/>
            <person name="Clum A."/>
            <person name="Lipzen A."/>
            <person name="Salamov A."/>
            <person name="Ngan C.Y."/>
            <person name="Daum C."/>
            <person name="Chiniquy J."/>
            <person name="Barry K."/>
            <person name="LaButti K."/>
            <person name="Simmons B.A."/>
            <person name="Magnuson J.K."/>
            <person name="Mortensen U.H."/>
            <person name="Larsen T.O."/>
            <person name="Grigoriev I.V."/>
            <person name="Baker S.E."/>
            <person name="Andersen M.R."/>
            <person name="Nordberg H.P."/>
            <person name="Cantor M.N."/>
            <person name="Hua S.X."/>
        </authorList>
    </citation>
    <scope>NUCLEOTIDE SEQUENCE [LARGE SCALE GENOMIC DNA]</scope>
    <source>
        <strain evidence="1 2">CBS 102.13</strain>
    </source>
</reference>
<sequence length="65" mass="6786">MLHIAIEERTDPGDIPVAEASTRVSPCGVTPSCKALTMDEKYLLLSRAAAAVVSSFVYGMTATAA</sequence>
<name>A0A2I2FP98_ASPCN</name>